<proteinExistence type="predicted"/>
<evidence type="ECO:0000313" key="2">
    <source>
        <dbReference type="Proteomes" id="UP001060085"/>
    </source>
</evidence>
<dbReference type="Proteomes" id="UP001060085">
    <property type="component" value="Linkage Group LG08"/>
</dbReference>
<keyword evidence="2" id="KW-1185">Reference proteome</keyword>
<accession>A0ACB9ZNM6</accession>
<comment type="caution">
    <text evidence="1">The sequence shown here is derived from an EMBL/GenBank/DDBJ whole genome shotgun (WGS) entry which is preliminary data.</text>
</comment>
<reference evidence="2" key="1">
    <citation type="journal article" date="2023" name="Nat. Plants">
        <title>Single-cell RNA sequencing provides a high-resolution roadmap for understanding the multicellular compartmentation of specialized metabolism.</title>
        <authorList>
            <person name="Sun S."/>
            <person name="Shen X."/>
            <person name="Li Y."/>
            <person name="Li Y."/>
            <person name="Wang S."/>
            <person name="Li R."/>
            <person name="Zhang H."/>
            <person name="Shen G."/>
            <person name="Guo B."/>
            <person name="Wei J."/>
            <person name="Xu J."/>
            <person name="St-Pierre B."/>
            <person name="Chen S."/>
            <person name="Sun C."/>
        </authorList>
    </citation>
    <scope>NUCLEOTIDE SEQUENCE [LARGE SCALE GENOMIC DNA]</scope>
</reference>
<evidence type="ECO:0000313" key="1">
    <source>
        <dbReference type="EMBL" id="KAI5648040.1"/>
    </source>
</evidence>
<organism evidence="1 2">
    <name type="scientific">Catharanthus roseus</name>
    <name type="common">Madagascar periwinkle</name>
    <name type="synonym">Vinca rosea</name>
    <dbReference type="NCBI Taxonomy" id="4058"/>
    <lineage>
        <taxon>Eukaryota</taxon>
        <taxon>Viridiplantae</taxon>
        <taxon>Streptophyta</taxon>
        <taxon>Embryophyta</taxon>
        <taxon>Tracheophyta</taxon>
        <taxon>Spermatophyta</taxon>
        <taxon>Magnoliopsida</taxon>
        <taxon>eudicotyledons</taxon>
        <taxon>Gunneridae</taxon>
        <taxon>Pentapetalae</taxon>
        <taxon>asterids</taxon>
        <taxon>lamiids</taxon>
        <taxon>Gentianales</taxon>
        <taxon>Apocynaceae</taxon>
        <taxon>Rauvolfioideae</taxon>
        <taxon>Vinceae</taxon>
        <taxon>Catharanthinae</taxon>
        <taxon>Catharanthus</taxon>
    </lineage>
</organism>
<protein>
    <submittedName>
        <fullName evidence="1">Uncharacterized protein</fullName>
    </submittedName>
</protein>
<name>A0ACB9ZNM6_CATRO</name>
<dbReference type="EMBL" id="CM044708">
    <property type="protein sequence ID" value="KAI5648040.1"/>
    <property type="molecule type" value="Genomic_DNA"/>
</dbReference>
<gene>
    <name evidence="1" type="ORF">M9H77_34045</name>
</gene>
<sequence length="424" mass="48617">MRQHEHRSGLIWSGDHETSITDLQLENHFPERVLHQFSRDQQIPDPCDTKLDQHRIKLRGNDNTYWETQHATDDLSSAMDEYIRWYRNTIRVNIGNPANRDTRTVGYQPTRMCGVYGGTLYCTPSHQDIQQTFPVQPLRHLPREPVSDRGVRGVKRGAHILPGRGARDGRPPVPPFPGRHGHVDLGHEVERGEGFGGRGHSLPGGSETLRAPPPPGLEFAPFHSPHPTSLGFSSFRAPPPPGTVGSSIPHQPIAYLGFGHRVRKKLREITKDAYGPYFTGVVRKSWTLSMNRMISHNELVRKILKYRDMNPNLWIVRMTMRVISYDEVHRIFYFNLYSMDNDEEMRYLWTIPPHYHSIPITQDINTTNMTEHITAETQMVSDEPSMLYLTVNDDDDEIDQSDGDDVVSSQSESDDDNEQEEREL</sequence>